<keyword evidence="3" id="KW-0133">Cell shape</keyword>
<dbReference type="InterPro" id="IPR003447">
    <property type="entry name" value="FEMABX"/>
</dbReference>
<evidence type="ECO:0000256" key="6">
    <source>
        <dbReference type="ARBA" id="ARBA00023316"/>
    </source>
</evidence>
<evidence type="ECO:0000256" key="3">
    <source>
        <dbReference type="ARBA" id="ARBA00022960"/>
    </source>
</evidence>
<dbReference type="Gene3D" id="3.40.630.30">
    <property type="match status" value="1"/>
</dbReference>
<proteinExistence type="inferred from homology"/>
<keyword evidence="6" id="KW-0961">Cell wall biogenesis/degradation</keyword>
<protein>
    <submittedName>
        <fullName evidence="8">FemAB family PEP-CTERM system-associated protein</fullName>
    </submittedName>
</protein>
<keyword evidence="4" id="KW-0573">Peptidoglycan synthesis</keyword>
<dbReference type="InterPro" id="IPR017469">
    <property type="entry name" value="PEP-CTERM_FemAB-rel"/>
</dbReference>
<keyword evidence="2" id="KW-0808">Transferase</keyword>
<dbReference type="InterPro" id="IPR050644">
    <property type="entry name" value="PG_Glycine_Bridge_Synth"/>
</dbReference>
<dbReference type="GO" id="GO:0009252">
    <property type="term" value="P:peptidoglycan biosynthetic process"/>
    <property type="evidence" value="ECO:0007669"/>
    <property type="project" value="UniProtKB-KW"/>
</dbReference>
<organism evidence="8 9">
    <name type="scientific">Eiseniibacteriota bacterium</name>
    <dbReference type="NCBI Taxonomy" id="2212470"/>
    <lineage>
        <taxon>Bacteria</taxon>
        <taxon>Candidatus Eiseniibacteriota</taxon>
    </lineage>
</organism>
<evidence type="ECO:0000313" key="8">
    <source>
        <dbReference type="EMBL" id="TMQ58776.1"/>
    </source>
</evidence>
<evidence type="ECO:0000256" key="5">
    <source>
        <dbReference type="ARBA" id="ARBA00023315"/>
    </source>
</evidence>
<dbReference type="EMBL" id="VBOV01000119">
    <property type="protein sequence ID" value="TMQ58776.1"/>
    <property type="molecule type" value="Genomic_DNA"/>
</dbReference>
<feature type="domain" description="BioF2-like acetyltransferase" evidence="7">
    <location>
        <begin position="55"/>
        <end position="188"/>
    </location>
</feature>
<keyword evidence="5" id="KW-0012">Acyltransferase</keyword>
<dbReference type="SUPFAM" id="SSF55729">
    <property type="entry name" value="Acyl-CoA N-acyltransferases (Nat)"/>
    <property type="match status" value="1"/>
</dbReference>
<dbReference type="AlphaFoldDB" id="A0A538T560"/>
<evidence type="ECO:0000313" key="9">
    <source>
        <dbReference type="Proteomes" id="UP000320913"/>
    </source>
</evidence>
<dbReference type="PANTHER" id="PTHR36174:SF1">
    <property type="entry name" value="LIPID II:GLYCINE GLYCYLTRANSFERASE"/>
    <property type="match status" value="1"/>
</dbReference>
<dbReference type="GO" id="GO:0016755">
    <property type="term" value="F:aminoacyltransferase activity"/>
    <property type="evidence" value="ECO:0007669"/>
    <property type="project" value="InterPro"/>
</dbReference>
<dbReference type="GO" id="GO:0071555">
    <property type="term" value="P:cell wall organization"/>
    <property type="evidence" value="ECO:0007669"/>
    <property type="project" value="UniProtKB-KW"/>
</dbReference>
<sequence>MLEEAGALARSMGARYVELRQEQGFAGLPTKDLYVCFRQQLHANHDANMQEIPGKRRRSIRLGARRGLTENFGHMDLVSAFYDVYTINMRHLGSPAVPRRFFQALLEEYDRQCFILGMFEEGRMVAGALCFYYRDSLMPYFESSLPDARTGANDLLYWSLMCHATERGVRTFDFGRSKRDSGSYHFKRHWGIEPTPLAYQYLLIAQREMPNLSPTNPKFSLAIRAWRKTPLPITRWLGPKLSPYFP</sequence>
<dbReference type="InterPro" id="IPR016181">
    <property type="entry name" value="Acyl_CoA_acyltransferase"/>
</dbReference>
<evidence type="ECO:0000259" key="7">
    <source>
        <dbReference type="Pfam" id="PF13480"/>
    </source>
</evidence>
<dbReference type="GO" id="GO:0008360">
    <property type="term" value="P:regulation of cell shape"/>
    <property type="evidence" value="ECO:0007669"/>
    <property type="project" value="UniProtKB-KW"/>
</dbReference>
<dbReference type="Pfam" id="PF13480">
    <property type="entry name" value="Acetyltransf_6"/>
    <property type="match status" value="1"/>
</dbReference>
<dbReference type="NCBIfam" id="TIGR03019">
    <property type="entry name" value="pepcterm_femAB"/>
    <property type="match status" value="1"/>
</dbReference>
<name>A0A538T560_UNCEI</name>
<evidence type="ECO:0000256" key="1">
    <source>
        <dbReference type="ARBA" id="ARBA00009943"/>
    </source>
</evidence>
<comment type="similarity">
    <text evidence="1">Belongs to the FemABX family.</text>
</comment>
<evidence type="ECO:0000256" key="4">
    <source>
        <dbReference type="ARBA" id="ARBA00022984"/>
    </source>
</evidence>
<dbReference type="PROSITE" id="PS51191">
    <property type="entry name" value="FEMABX"/>
    <property type="match status" value="1"/>
</dbReference>
<gene>
    <name evidence="8" type="ORF">E6K75_04915</name>
</gene>
<evidence type="ECO:0000256" key="2">
    <source>
        <dbReference type="ARBA" id="ARBA00022679"/>
    </source>
</evidence>
<accession>A0A538T560</accession>
<dbReference type="PANTHER" id="PTHR36174">
    <property type="entry name" value="LIPID II:GLYCINE GLYCYLTRANSFERASE"/>
    <property type="match status" value="1"/>
</dbReference>
<comment type="caution">
    <text evidence="8">The sequence shown here is derived from an EMBL/GenBank/DDBJ whole genome shotgun (WGS) entry which is preliminary data.</text>
</comment>
<reference evidence="8 9" key="1">
    <citation type="journal article" date="2019" name="Nat. Microbiol.">
        <title>Mediterranean grassland soil C-N compound turnover is dependent on rainfall and depth, and is mediated by genomically divergent microorganisms.</title>
        <authorList>
            <person name="Diamond S."/>
            <person name="Andeer P.F."/>
            <person name="Li Z."/>
            <person name="Crits-Christoph A."/>
            <person name="Burstein D."/>
            <person name="Anantharaman K."/>
            <person name="Lane K.R."/>
            <person name="Thomas B.C."/>
            <person name="Pan C."/>
            <person name="Northen T.R."/>
            <person name="Banfield J.F."/>
        </authorList>
    </citation>
    <scope>NUCLEOTIDE SEQUENCE [LARGE SCALE GENOMIC DNA]</scope>
    <source>
        <strain evidence="8">WS_5</strain>
    </source>
</reference>
<dbReference type="Proteomes" id="UP000320913">
    <property type="component" value="Unassembled WGS sequence"/>
</dbReference>
<dbReference type="InterPro" id="IPR038740">
    <property type="entry name" value="BioF2-like_GNAT_dom"/>
</dbReference>